<comment type="catalytic activity">
    <reaction evidence="10">
        <text>(6S)-5,6,7,8-tetrahydrofolyl-(gamma-L-Glu)(n) + L-glutamate + ATP = (6S)-5,6,7,8-tetrahydrofolyl-(gamma-L-Glu)(n+1) + ADP + phosphate + H(+)</text>
        <dbReference type="Rhea" id="RHEA:10580"/>
        <dbReference type="Rhea" id="RHEA-COMP:14738"/>
        <dbReference type="Rhea" id="RHEA-COMP:14740"/>
        <dbReference type="ChEBI" id="CHEBI:15378"/>
        <dbReference type="ChEBI" id="CHEBI:29985"/>
        <dbReference type="ChEBI" id="CHEBI:30616"/>
        <dbReference type="ChEBI" id="CHEBI:43474"/>
        <dbReference type="ChEBI" id="CHEBI:141005"/>
        <dbReference type="ChEBI" id="CHEBI:456216"/>
        <dbReference type="EC" id="6.3.2.17"/>
    </reaction>
</comment>
<dbReference type="AlphaFoldDB" id="A0A4R3K8G2"/>
<reference evidence="14 15" key="1">
    <citation type="submission" date="2019-03" db="EMBL/GenBank/DDBJ databases">
        <title>Genomic Encyclopedia of Type Strains, Phase IV (KMG-IV): sequencing the most valuable type-strain genomes for metagenomic binning, comparative biology and taxonomic classification.</title>
        <authorList>
            <person name="Goeker M."/>
        </authorList>
    </citation>
    <scope>NUCLEOTIDE SEQUENCE [LARGE SCALE GENOMIC DNA]</scope>
    <source>
        <strain evidence="14 15">DSM 29489</strain>
    </source>
</reference>
<dbReference type="InterPro" id="IPR004101">
    <property type="entry name" value="Mur_ligase_C"/>
</dbReference>
<dbReference type="Pfam" id="PF02875">
    <property type="entry name" value="Mur_ligase_C"/>
    <property type="match status" value="1"/>
</dbReference>
<evidence type="ECO:0000256" key="7">
    <source>
        <dbReference type="ARBA" id="ARBA00022840"/>
    </source>
</evidence>
<organism evidence="14 15">
    <name type="scientific">Muricomes intestini</name>
    <dbReference type="NCBI Taxonomy" id="1796634"/>
    <lineage>
        <taxon>Bacteria</taxon>
        <taxon>Bacillati</taxon>
        <taxon>Bacillota</taxon>
        <taxon>Clostridia</taxon>
        <taxon>Lachnospirales</taxon>
        <taxon>Lachnospiraceae</taxon>
        <taxon>Muricomes</taxon>
    </lineage>
</organism>
<dbReference type="PANTHER" id="PTHR11136">
    <property type="entry name" value="FOLYLPOLYGLUTAMATE SYNTHASE-RELATED"/>
    <property type="match status" value="1"/>
</dbReference>
<evidence type="ECO:0000313" key="15">
    <source>
        <dbReference type="Proteomes" id="UP000295726"/>
    </source>
</evidence>
<comment type="caution">
    <text evidence="14">The sequence shown here is derived from an EMBL/GenBank/DDBJ whole genome shotgun (WGS) entry which is preliminary data.</text>
</comment>
<dbReference type="InterPro" id="IPR036615">
    <property type="entry name" value="Mur_ligase_C_dom_sf"/>
</dbReference>
<evidence type="ECO:0000259" key="12">
    <source>
        <dbReference type="Pfam" id="PF02875"/>
    </source>
</evidence>
<dbReference type="InterPro" id="IPR001645">
    <property type="entry name" value="Folylpolyglutamate_synth"/>
</dbReference>
<feature type="domain" description="Mur ligase C-terminal" evidence="12">
    <location>
        <begin position="293"/>
        <end position="413"/>
    </location>
</feature>
<dbReference type="Pfam" id="PF08245">
    <property type="entry name" value="Mur_ligase_M"/>
    <property type="match status" value="1"/>
</dbReference>
<dbReference type="RefSeq" id="WP_132380811.1">
    <property type="nucleotide sequence ID" value="NZ_SLZZ01000009.1"/>
</dbReference>
<keyword evidence="7 11" id="KW-0067">ATP-binding</keyword>
<gene>
    <name evidence="14" type="ORF">EDD59_109102</name>
</gene>
<dbReference type="SUPFAM" id="SSF53244">
    <property type="entry name" value="MurD-like peptide ligases, peptide-binding domain"/>
    <property type="match status" value="1"/>
</dbReference>
<keyword evidence="8" id="KW-0460">Magnesium</keyword>
<dbReference type="GO" id="GO:0005737">
    <property type="term" value="C:cytoplasm"/>
    <property type="evidence" value="ECO:0007669"/>
    <property type="project" value="TreeGrafter"/>
</dbReference>
<dbReference type="GO" id="GO:0004326">
    <property type="term" value="F:tetrahydrofolylpolyglutamate synthase activity"/>
    <property type="evidence" value="ECO:0007669"/>
    <property type="project" value="UniProtKB-EC"/>
</dbReference>
<sequence length="431" mass="47563">MTYKEARVYLDEVSKYGSVLGLDTIRGLLNELDNPQDDLKFIHIAGTNGKGSVLAYTSTILSEAGYQTGRYVSPTVVSYLERIQVDGKWIPEDDFAELVREVQKAIVRMEAHGEASPTVFEAETAVAFLYFKRMQCDFVVLETGLGGTLDATNVVKNTIAAVFSSVSRDHMELLGESLKEIAGNKAGIMKPGCVVVTAGQKPEVMEVFEQCAGELGCRIYKADAGKVEILEESWSGQHFTYKNRADIHISMAGRYQIMNGVTVLELIDALQDAGYRIPEESLRKGFEKTVWPGRFTCISTNPIFIVDGAHNEEAALRLRESVETYFPGKRLIFIMGVFQDKEYQKIAHIMGPMASKIFTVDLPDTDRTLKAAELAGALSLYCPDVKAETAISEAVKDAFLAAAKEDVILTFGSLSYLGLVMELVKKRGEQK</sequence>
<dbReference type="EC" id="6.3.2.17" evidence="3"/>
<evidence type="ECO:0000256" key="5">
    <source>
        <dbReference type="ARBA" id="ARBA00022723"/>
    </source>
</evidence>
<keyword evidence="5" id="KW-0479">Metal-binding</keyword>
<evidence type="ECO:0000256" key="6">
    <source>
        <dbReference type="ARBA" id="ARBA00022741"/>
    </source>
</evidence>
<dbReference type="PIRSF" id="PIRSF001563">
    <property type="entry name" value="Folylpolyglu_synth"/>
    <property type="match status" value="1"/>
</dbReference>
<feature type="domain" description="Mur ligase central" evidence="13">
    <location>
        <begin position="44"/>
        <end position="263"/>
    </location>
</feature>
<evidence type="ECO:0000256" key="10">
    <source>
        <dbReference type="ARBA" id="ARBA00047493"/>
    </source>
</evidence>
<evidence type="ECO:0000256" key="4">
    <source>
        <dbReference type="ARBA" id="ARBA00022598"/>
    </source>
</evidence>
<accession>A0A4R3K8G2</accession>
<evidence type="ECO:0000256" key="1">
    <source>
        <dbReference type="ARBA" id="ARBA00001946"/>
    </source>
</evidence>
<dbReference type="OrthoDB" id="9809356at2"/>
<evidence type="ECO:0000256" key="9">
    <source>
        <dbReference type="ARBA" id="ARBA00030592"/>
    </source>
</evidence>
<dbReference type="InterPro" id="IPR013221">
    <property type="entry name" value="Mur_ligase_cen"/>
</dbReference>
<dbReference type="SUPFAM" id="SSF53623">
    <property type="entry name" value="MurD-like peptide ligases, catalytic domain"/>
    <property type="match status" value="1"/>
</dbReference>
<name>A0A4R3K8G2_9FIRM</name>
<evidence type="ECO:0000256" key="3">
    <source>
        <dbReference type="ARBA" id="ARBA00013025"/>
    </source>
</evidence>
<dbReference type="InterPro" id="IPR036565">
    <property type="entry name" value="Mur-like_cat_sf"/>
</dbReference>
<dbReference type="GO" id="GO:0046872">
    <property type="term" value="F:metal ion binding"/>
    <property type="evidence" value="ECO:0007669"/>
    <property type="project" value="UniProtKB-KW"/>
</dbReference>
<evidence type="ECO:0000259" key="13">
    <source>
        <dbReference type="Pfam" id="PF08245"/>
    </source>
</evidence>
<dbReference type="GO" id="GO:0008841">
    <property type="term" value="F:dihydrofolate synthase activity"/>
    <property type="evidence" value="ECO:0007669"/>
    <property type="project" value="TreeGrafter"/>
</dbReference>
<evidence type="ECO:0000256" key="8">
    <source>
        <dbReference type="ARBA" id="ARBA00022842"/>
    </source>
</evidence>
<dbReference type="NCBIfam" id="TIGR01499">
    <property type="entry name" value="folC"/>
    <property type="match status" value="1"/>
</dbReference>
<protein>
    <recommendedName>
        <fullName evidence="3">tetrahydrofolate synthase</fullName>
        <ecNumber evidence="3">6.3.2.17</ecNumber>
    </recommendedName>
    <alternativeName>
        <fullName evidence="9">Tetrahydrofolylpolyglutamate synthase</fullName>
    </alternativeName>
</protein>
<dbReference type="PROSITE" id="PS01011">
    <property type="entry name" value="FOLYLPOLYGLU_SYNT_1"/>
    <property type="match status" value="1"/>
</dbReference>
<dbReference type="GO" id="GO:0005524">
    <property type="term" value="F:ATP binding"/>
    <property type="evidence" value="ECO:0007669"/>
    <property type="project" value="UniProtKB-KW"/>
</dbReference>
<dbReference type="Gene3D" id="3.90.190.20">
    <property type="entry name" value="Mur ligase, C-terminal domain"/>
    <property type="match status" value="1"/>
</dbReference>
<dbReference type="InterPro" id="IPR018109">
    <property type="entry name" value="Folylpolyglutamate_synth_CS"/>
</dbReference>
<evidence type="ECO:0000256" key="11">
    <source>
        <dbReference type="PIRNR" id="PIRNR001563"/>
    </source>
</evidence>
<dbReference type="Proteomes" id="UP000295726">
    <property type="component" value="Unassembled WGS sequence"/>
</dbReference>
<keyword evidence="15" id="KW-1185">Reference proteome</keyword>
<dbReference type="PANTHER" id="PTHR11136:SF0">
    <property type="entry name" value="DIHYDROFOLATE SYNTHETASE-RELATED"/>
    <property type="match status" value="1"/>
</dbReference>
<evidence type="ECO:0000256" key="2">
    <source>
        <dbReference type="ARBA" id="ARBA00008276"/>
    </source>
</evidence>
<comment type="cofactor">
    <cofactor evidence="1">
        <name>Mg(2+)</name>
        <dbReference type="ChEBI" id="CHEBI:18420"/>
    </cofactor>
</comment>
<keyword evidence="6 11" id="KW-0547">Nucleotide-binding</keyword>
<dbReference type="PROSITE" id="PS01012">
    <property type="entry name" value="FOLYLPOLYGLU_SYNT_2"/>
    <property type="match status" value="1"/>
</dbReference>
<proteinExistence type="inferred from homology"/>
<dbReference type="EMBL" id="SLZZ01000009">
    <property type="protein sequence ID" value="TCS79169.1"/>
    <property type="molecule type" value="Genomic_DNA"/>
</dbReference>
<comment type="similarity">
    <text evidence="2 11">Belongs to the folylpolyglutamate synthase family.</text>
</comment>
<evidence type="ECO:0000313" key="14">
    <source>
        <dbReference type="EMBL" id="TCS79169.1"/>
    </source>
</evidence>
<keyword evidence="4 11" id="KW-0436">Ligase</keyword>
<dbReference type="FunFam" id="3.40.1190.10:FF:000011">
    <property type="entry name" value="Folylpolyglutamate synthase/dihydrofolate synthase"/>
    <property type="match status" value="1"/>
</dbReference>
<dbReference type="Gene3D" id="3.40.1190.10">
    <property type="entry name" value="Mur-like, catalytic domain"/>
    <property type="match status" value="1"/>
</dbReference>